<comment type="caution">
    <text evidence="1">The sequence shown here is derived from an EMBL/GenBank/DDBJ whole genome shotgun (WGS) entry which is preliminary data.</text>
</comment>
<dbReference type="Proteomes" id="UP000789396">
    <property type="component" value="Unassembled WGS sequence"/>
</dbReference>
<feature type="non-terminal residue" evidence="1">
    <location>
        <position position="1"/>
    </location>
</feature>
<reference evidence="1" key="1">
    <citation type="submission" date="2021-06" db="EMBL/GenBank/DDBJ databases">
        <authorList>
            <person name="Kallberg Y."/>
            <person name="Tangrot J."/>
            <person name="Rosling A."/>
        </authorList>
    </citation>
    <scope>NUCLEOTIDE SEQUENCE</scope>
    <source>
        <strain evidence="1">IN212</strain>
    </source>
</reference>
<protein>
    <submittedName>
        <fullName evidence="1">19898_t:CDS:1</fullName>
    </submittedName>
</protein>
<keyword evidence="2" id="KW-1185">Reference proteome</keyword>
<accession>A0A9N9NVN9</accession>
<name>A0A9N9NVN9_9GLOM</name>
<dbReference type="EMBL" id="CAJVPZ010041235">
    <property type="protein sequence ID" value="CAG8761251.1"/>
    <property type="molecule type" value="Genomic_DNA"/>
</dbReference>
<proteinExistence type="predicted"/>
<evidence type="ECO:0000313" key="2">
    <source>
        <dbReference type="Proteomes" id="UP000789396"/>
    </source>
</evidence>
<dbReference type="AlphaFoldDB" id="A0A9N9NVN9"/>
<sequence length="222" mass="25955">LNNIVLSIVLHLHDQDLNIQANYFINKILSESFRERQKRLQHKKQQQCHQRRKNRENLIRNVTKQQNELELLNDNNCSELKEKEESCQIENESLELVEPPYTQNLLTISSALTPVFPAYEDSNFSTDITTSAVLQPNSLLIALSPNKFNNSSSDTDLNENINNNNTEFDNNAIEFDNEDLLIIKYKYVTLTQFYAYCLQVHQNWLNFVKANQKKICIKLYQG</sequence>
<gene>
    <name evidence="1" type="ORF">RFULGI_LOCUS14328</name>
</gene>
<evidence type="ECO:0000313" key="1">
    <source>
        <dbReference type="EMBL" id="CAG8761251.1"/>
    </source>
</evidence>
<organism evidence="1 2">
    <name type="scientific">Racocetra fulgida</name>
    <dbReference type="NCBI Taxonomy" id="60492"/>
    <lineage>
        <taxon>Eukaryota</taxon>
        <taxon>Fungi</taxon>
        <taxon>Fungi incertae sedis</taxon>
        <taxon>Mucoromycota</taxon>
        <taxon>Glomeromycotina</taxon>
        <taxon>Glomeromycetes</taxon>
        <taxon>Diversisporales</taxon>
        <taxon>Gigasporaceae</taxon>
        <taxon>Racocetra</taxon>
    </lineage>
</organism>
<feature type="non-terminal residue" evidence="1">
    <location>
        <position position="222"/>
    </location>
</feature>